<dbReference type="PATRIC" id="fig|1050174.4.peg.722"/>
<reference evidence="7 8" key="1">
    <citation type="submission" date="2015-05" db="EMBL/GenBank/DDBJ databases">
        <title>Complete genome sequence of Corynebacterium epidermidicanis DSM 45586, isolated from the skin of a dog suffering from pruritus.</title>
        <authorList>
            <person name="Ruckert C."/>
            <person name="Albersmeier A."/>
            <person name="Winkler A."/>
            <person name="Tauch A."/>
        </authorList>
    </citation>
    <scope>NUCLEOTIDE SEQUENCE [LARGE SCALE GENOMIC DNA]</scope>
    <source>
        <strain evidence="7 8">DSM 45586</strain>
    </source>
</reference>
<dbReference type="RefSeq" id="WP_047239766.1">
    <property type="nucleotide sequence ID" value="NZ_CP011541.1"/>
</dbReference>
<evidence type="ECO:0000256" key="1">
    <source>
        <dbReference type="ARBA" id="ARBA00004196"/>
    </source>
</evidence>
<keyword evidence="3" id="KW-0813">Transport</keyword>
<evidence type="ECO:0000259" key="6">
    <source>
        <dbReference type="PROSITE" id="PS50983"/>
    </source>
</evidence>
<dbReference type="PANTHER" id="PTHR30532">
    <property type="entry name" value="IRON III DICITRATE-BINDING PERIPLASMIC PROTEIN"/>
    <property type="match status" value="1"/>
</dbReference>
<dbReference type="EMBL" id="CP011541">
    <property type="protein sequence ID" value="AKK02591.1"/>
    <property type="molecule type" value="Genomic_DNA"/>
</dbReference>
<name>A0A0G3GMY4_9CORY</name>
<dbReference type="STRING" id="1050174.CEPID_03565"/>
<accession>A0A0G3GMY4</accession>
<keyword evidence="8" id="KW-1185">Reference proteome</keyword>
<evidence type="ECO:0000256" key="5">
    <source>
        <dbReference type="SAM" id="SignalP"/>
    </source>
</evidence>
<dbReference type="AlphaFoldDB" id="A0A0G3GMY4"/>
<dbReference type="PROSITE" id="PS50983">
    <property type="entry name" value="FE_B12_PBP"/>
    <property type="match status" value="1"/>
</dbReference>
<dbReference type="Pfam" id="PF01497">
    <property type="entry name" value="Peripla_BP_2"/>
    <property type="match status" value="1"/>
</dbReference>
<dbReference type="OrthoDB" id="63946at2"/>
<sequence length="333" mass="36075">MKFQRFRVLSAATAVALTVGLVGCSSQTTADNSADKASTSAATSEVKIQDKRGEVTVKTPVKSAVVTDNRAFETLSAWGVELKAAPKPIIPETVSYRTDDKVVDLGMHTEPNLEAVVAANPDVVVNGQRFTKFYDEMKKLAPNATVVDSDPKDNEPLDAYLKRFTTNLGLIFGKEKEAEQLNGEFDQAIKEAKAAYKPGDKVLAVNVSGGKIGYIAPSKGRVLGPIYDMLGLTPALEVKDASDNHKGDEISVEAIADSNPDWILVMDRDAGTSARTKPEFKPAETVIKESEALKNVKAVQEGHVLYMPADTYTNDGIQTYTEFLKELAQAFKK</sequence>
<dbReference type="InterPro" id="IPR051313">
    <property type="entry name" value="Bact_iron-sidero_bind"/>
</dbReference>
<dbReference type="SUPFAM" id="SSF53807">
    <property type="entry name" value="Helical backbone' metal receptor"/>
    <property type="match status" value="1"/>
</dbReference>
<dbReference type="PROSITE" id="PS51257">
    <property type="entry name" value="PROKAR_LIPOPROTEIN"/>
    <property type="match status" value="1"/>
</dbReference>
<dbReference type="GO" id="GO:1901678">
    <property type="term" value="P:iron coordination entity transport"/>
    <property type="evidence" value="ECO:0007669"/>
    <property type="project" value="UniProtKB-ARBA"/>
</dbReference>
<evidence type="ECO:0000256" key="2">
    <source>
        <dbReference type="ARBA" id="ARBA00008814"/>
    </source>
</evidence>
<dbReference type="InterPro" id="IPR002491">
    <property type="entry name" value="ABC_transptr_periplasmic_BD"/>
</dbReference>
<evidence type="ECO:0000256" key="4">
    <source>
        <dbReference type="ARBA" id="ARBA00022729"/>
    </source>
</evidence>
<comment type="similarity">
    <text evidence="2">Belongs to the bacterial solute-binding protein 8 family.</text>
</comment>
<proteinExistence type="inferred from homology"/>
<dbReference type="PANTHER" id="PTHR30532:SF28">
    <property type="entry name" value="PETROBACTIN-BINDING PROTEIN YCLQ"/>
    <property type="match status" value="1"/>
</dbReference>
<feature type="signal peptide" evidence="5">
    <location>
        <begin position="1"/>
        <end position="30"/>
    </location>
</feature>
<organism evidence="7 8">
    <name type="scientific">Corynebacterium epidermidicanis</name>
    <dbReference type="NCBI Taxonomy" id="1050174"/>
    <lineage>
        <taxon>Bacteria</taxon>
        <taxon>Bacillati</taxon>
        <taxon>Actinomycetota</taxon>
        <taxon>Actinomycetes</taxon>
        <taxon>Mycobacteriales</taxon>
        <taxon>Corynebacteriaceae</taxon>
        <taxon>Corynebacterium</taxon>
    </lineage>
</organism>
<feature type="chain" id="PRO_5002554700" evidence="5">
    <location>
        <begin position="31"/>
        <end position="333"/>
    </location>
</feature>
<protein>
    <submittedName>
        <fullName evidence="7">ABC-type enterochelin transport system, periplasmic component</fullName>
    </submittedName>
</protein>
<comment type="subcellular location">
    <subcellularLocation>
        <location evidence="1">Cell envelope</location>
    </subcellularLocation>
</comment>
<evidence type="ECO:0000256" key="3">
    <source>
        <dbReference type="ARBA" id="ARBA00022448"/>
    </source>
</evidence>
<gene>
    <name evidence="7" type="primary">feuS</name>
    <name evidence="7" type="ORF">CEPID_03565</name>
</gene>
<dbReference type="Gene3D" id="3.40.50.1980">
    <property type="entry name" value="Nitrogenase molybdenum iron protein domain"/>
    <property type="match status" value="2"/>
</dbReference>
<dbReference type="Proteomes" id="UP000035368">
    <property type="component" value="Chromosome"/>
</dbReference>
<feature type="domain" description="Fe/B12 periplasmic-binding" evidence="6">
    <location>
        <begin position="63"/>
        <end position="333"/>
    </location>
</feature>
<dbReference type="GO" id="GO:0030288">
    <property type="term" value="C:outer membrane-bounded periplasmic space"/>
    <property type="evidence" value="ECO:0007669"/>
    <property type="project" value="TreeGrafter"/>
</dbReference>
<evidence type="ECO:0000313" key="8">
    <source>
        <dbReference type="Proteomes" id="UP000035368"/>
    </source>
</evidence>
<keyword evidence="4 5" id="KW-0732">Signal</keyword>
<evidence type="ECO:0000313" key="7">
    <source>
        <dbReference type="EMBL" id="AKK02591.1"/>
    </source>
</evidence>
<dbReference type="KEGG" id="cei:CEPID_03565"/>